<evidence type="ECO:0000313" key="3">
    <source>
        <dbReference type="Proteomes" id="UP001407347"/>
    </source>
</evidence>
<feature type="signal peptide" evidence="1">
    <location>
        <begin position="1"/>
        <end position="20"/>
    </location>
</feature>
<gene>
    <name evidence="2" type="ORF">PUR29_25780</name>
</gene>
<dbReference type="Proteomes" id="UP001407347">
    <property type="component" value="Unassembled WGS sequence"/>
</dbReference>
<dbReference type="EMBL" id="JAQYXP010000003">
    <property type="protein sequence ID" value="MEN3236924.1"/>
    <property type="molecule type" value="Genomic_DNA"/>
</dbReference>
<evidence type="ECO:0000256" key="1">
    <source>
        <dbReference type="SAM" id="SignalP"/>
    </source>
</evidence>
<evidence type="ECO:0008006" key="4">
    <source>
        <dbReference type="Google" id="ProtNLM"/>
    </source>
</evidence>
<accession>A0ABV0A0K7</accession>
<keyword evidence="1" id="KW-0732">Signal</keyword>
<dbReference type="RefSeq" id="WP_048467955.1">
    <property type="nucleotide sequence ID" value="NZ_JAQYXP010000003.1"/>
</dbReference>
<evidence type="ECO:0000313" key="2">
    <source>
        <dbReference type="EMBL" id="MEN3236924.1"/>
    </source>
</evidence>
<protein>
    <recommendedName>
        <fullName evidence="4">Secreted protein</fullName>
    </recommendedName>
</protein>
<organism evidence="2 3">
    <name type="scientific">Methylobacterium ajmalii</name>
    <dbReference type="NCBI Taxonomy" id="2738439"/>
    <lineage>
        <taxon>Bacteria</taxon>
        <taxon>Pseudomonadati</taxon>
        <taxon>Pseudomonadota</taxon>
        <taxon>Alphaproteobacteria</taxon>
        <taxon>Hyphomicrobiales</taxon>
        <taxon>Methylobacteriaceae</taxon>
        <taxon>Methylobacterium</taxon>
    </lineage>
</organism>
<reference evidence="2 3" key="1">
    <citation type="journal article" date="2023" name="PLoS ONE">
        <title>Complete genome assembly of Hawai'i environmental nontuberculous mycobacteria reveals unexpected co-isolation with methylobacteria.</title>
        <authorList>
            <person name="Hendrix J."/>
            <person name="Epperson L.E."/>
            <person name="Tong E.I."/>
            <person name="Chan Y.L."/>
            <person name="Hasan N.A."/>
            <person name="Dawrs S.N."/>
            <person name="Norton G.J."/>
            <person name="Virdi R."/>
            <person name="Crooks J.L."/>
            <person name="Chan E.D."/>
            <person name="Honda J.R."/>
            <person name="Strong M."/>
        </authorList>
    </citation>
    <scope>NUCLEOTIDE SEQUENCE [LARGE SCALE GENOMIC DNA]</scope>
    <source>
        <strain evidence="2 3">NJH_HI04-1</strain>
    </source>
</reference>
<feature type="chain" id="PRO_5045926398" description="Secreted protein" evidence="1">
    <location>
        <begin position="21"/>
        <end position="145"/>
    </location>
</feature>
<name>A0ABV0A0K7_9HYPH</name>
<sequence length="145" mass="15303">MRSLTLALAAVLAAAVPAEAARLARSPPPPFPQAGDRWYLSVRSPAEPGRERFARVYADPVEGTDRWALMVTCGTASTTTGKEVIVLQATGEAGRDRWGNLGWTWTPVGGGETGGGVFLRERDLEPDVHMAAPCPSGRGDLSSGD</sequence>
<comment type="caution">
    <text evidence="2">The sequence shown here is derived from an EMBL/GenBank/DDBJ whole genome shotgun (WGS) entry which is preliminary data.</text>
</comment>
<proteinExistence type="predicted"/>
<keyword evidence="3" id="KW-1185">Reference proteome</keyword>